<keyword evidence="2" id="KW-1185">Reference proteome</keyword>
<organism evidence="1 2">
    <name type="scientific">Aulographum hederae CBS 113979</name>
    <dbReference type="NCBI Taxonomy" id="1176131"/>
    <lineage>
        <taxon>Eukaryota</taxon>
        <taxon>Fungi</taxon>
        <taxon>Dikarya</taxon>
        <taxon>Ascomycota</taxon>
        <taxon>Pezizomycotina</taxon>
        <taxon>Dothideomycetes</taxon>
        <taxon>Pleosporomycetidae</taxon>
        <taxon>Aulographales</taxon>
        <taxon>Aulographaceae</taxon>
    </lineage>
</organism>
<gene>
    <name evidence="1" type="ORF">K402DRAFT_39384</name>
</gene>
<dbReference type="Proteomes" id="UP000800041">
    <property type="component" value="Unassembled WGS sequence"/>
</dbReference>
<dbReference type="EMBL" id="ML977150">
    <property type="protein sequence ID" value="KAF1988033.1"/>
    <property type="molecule type" value="Genomic_DNA"/>
</dbReference>
<evidence type="ECO:0000313" key="2">
    <source>
        <dbReference type="Proteomes" id="UP000800041"/>
    </source>
</evidence>
<accession>A0A6G1H480</accession>
<dbReference type="AlphaFoldDB" id="A0A6G1H480"/>
<sequence length="92" mass="10055">MVMAGMGVCTLLSGRQAWVNPGPKSLWHSDGVGIIERDAHATEVPTRALPLSKLAAFDSARYSPPNLSLVVDRVDLLSGSRTDEFHFFHFCV</sequence>
<proteinExistence type="predicted"/>
<protein>
    <submittedName>
        <fullName evidence="1">Uncharacterized protein</fullName>
    </submittedName>
</protein>
<evidence type="ECO:0000313" key="1">
    <source>
        <dbReference type="EMBL" id="KAF1988033.1"/>
    </source>
</evidence>
<name>A0A6G1H480_9PEZI</name>
<reference evidence="1" key="1">
    <citation type="journal article" date="2020" name="Stud. Mycol.">
        <title>101 Dothideomycetes genomes: a test case for predicting lifestyles and emergence of pathogens.</title>
        <authorList>
            <person name="Haridas S."/>
            <person name="Albert R."/>
            <person name="Binder M."/>
            <person name="Bloem J."/>
            <person name="Labutti K."/>
            <person name="Salamov A."/>
            <person name="Andreopoulos B."/>
            <person name="Baker S."/>
            <person name="Barry K."/>
            <person name="Bills G."/>
            <person name="Bluhm B."/>
            <person name="Cannon C."/>
            <person name="Castanera R."/>
            <person name="Culley D."/>
            <person name="Daum C."/>
            <person name="Ezra D."/>
            <person name="Gonzalez J."/>
            <person name="Henrissat B."/>
            <person name="Kuo A."/>
            <person name="Liang C."/>
            <person name="Lipzen A."/>
            <person name="Lutzoni F."/>
            <person name="Magnuson J."/>
            <person name="Mondo S."/>
            <person name="Nolan M."/>
            <person name="Ohm R."/>
            <person name="Pangilinan J."/>
            <person name="Park H.-J."/>
            <person name="Ramirez L."/>
            <person name="Alfaro M."/>
            <person name="Sun H."/>
            <person name="Tritt A."/>
            <person name="Yoshinaga Y."/>
            <person name="Zwiers L.-H."/>
            <person name="Turgeon B."/>
            <person name="Goodwin S."/>
            <person name="Spatafora J."/>
            <person name="Crous P."/>
            <person name="Grigoriev I."/>
        </authorList>
    </citation>
    <scope>NUCLEOTIDE SEQUENCE</scope>
    <source>
        <strain evidence="1">CBS 113979</strain>
    </source>
</reference>